<dbReference type="Pfam" id="PF12708">
    <property type="entry name" value="Pect-lyase_RHGA_epim"/>
    <property type="match status" value="1"/>
</dbReference>
<evidence type="ECO:0000259" key="1">
    <source>
        <dbReference type="Pfam" id="PF12708"/>
    </source>
</evidence>
<dbReference type="GO" id="GO:0016829">
    <property type="term" value="F:lyase activity"/>
    <property type="evidence" value="ECO:0007669"/>
    <property type="project" value="UniProtKB-KW"/>
</dbReference>
<evidence type="ECO:0000313" key="2">
    <source>
        <dbReference type="EMBL" id="OJI91774.1"/>
    </source>
</evidence>
<dbReference type="SUPFAM" id="SSF51126">
    <property type="entry name" value="Pectin lyase-like"/>
    <property type="match status" value="1"/>
</dbReference>
<keyword evidence="2" id="KW-0456">Lyase</keyword>
<dbReference type="Gene3D" id="2.160.20.10">
    <property type="entry name" value="Single-stranded right-handed beta-helix, Pectin lyase-like"/>
    <property type="match status" value="2"/>
</dbReference>
<dbReference type="InterPro" id="IPR024535">
    <property type="entry name" value="RHGA/B-epi-like_pectate_lyase"/>
</dbReference>
<dbReference type="Proteomes" id="UP000184514">
    <property type="component" value="Unassembled WGS sequence"/>
</dbReference>
<name>A0A1L9NRK4_9RHOB</name>
<proteinExistence type="predicted"/>
<dbReference type="InterPro" id="IPR011050">
    <property type="entry name" value="Pectin_lyase_fold/virulence"/>
</dbReference>
<dbReference type="OrthoDB" id="7749009at2"/>
<accession>A0A1L9NRK4</accession>
<dbReference type="RefSeq" id="WP_072632481.1">
    <property type="nucleotide sequence ID" value="NZ_MLCB01000219.1"/>
</dbReference>
<dbReference type="InterPro" id="IPR012334">
    <property type="entry name" value="Pectin_lyas_fold"/>
</dbReference>
<evidence type="ECO:0000313" key="3">
    <source>
        <dbReference type="Proteomes" id="UP000184514"/>
    </source>
</evidence>
<dbReference type="EMBL" id="MLCB01000219">
    <property type="protein sequence ID" value="OJI91774.1"/>
    <property type="molecule type" value="Genomic_DNA"/>
</dbReference>
<feature type="domain" description="Rhamnogalacturonase A/B/Epimerase-like pectate lyase" evidence="1">
    <location>
        <begin position="189"/>
        <end position="243"/>
    </location>
</feature>
<reference evidence="2 3" key="1">
    <citation type="submission" date="2016-10" db="EMBL/GenBank/DDBJ databases">
        <title>Genome sequence of Planktotalea frisia SH6-1.</title>
        <authorList>
            <person name="Poehlein A."/>
            <person name="Bakenhus I."/>
            <person name="Voget S."/>
            <person name="Brinkhoff T."/>
            <person name="Simon M."/>
        </authorList>
    </citation>
    <scope>NUCLEOTIDE SEQUENCE [LARGE SCALE GENOMIC DNA]</scope>
    <source>
        <strain evidence="2 3">SH6-1</strain>
    </source>
</reference>
<protein>
    <submittedName>
        <fullName evidence="2">Pectate lyase superfamily protein</fullName>
    </submittedName>
</protein>
<dbReference type="STRING" id="696762.PFRI_40180"/>
<sequence length="762" mass="82069">MNKAITDGVVLQPPSFSQGLNVWARGDGTAGSNTYQGTATAAYVPADLDFSGCLEIQKTDATQKLRYMGETPLLPGCYLRITAKIKAMSGPLPTVRIAGWAGGSGGTHVSGLNETGNSVSLSAYGEIVEVSAIVGSGQRTGVDMVWGRAPLFGHFGLDLTGPNGGVVRIDDIEIEDITSAFHRDMISVVDVRDYGAVGDGVTDDHGAFVAADQAADGRKIFVPSGTFRIGSSLTLNERIEFEGKLSMDAGDILSLVKDYDLPKYIDAFGGDEELAFRKAFQALLNNVDHETLDLGGRRVTISEPLDLQAIEGSRTSFAQRRVIRNGQLYVADGAAWDVDVTTSAATYSTSSDDRLTSVTNVANIKVGSLVQGTGVGREVYVREVNVGAAEVRLSGPLYDAVGRQTFGFQRFKYVLDFSGFDLFSQLVLLDLEILCRGFASGIMMPRSGVANTIKNCFITRPKDRALTSIGSGCQGMFIEGCQFITNEGGANAQTRTSIAMNANANDLKIRNNRASQFRHFAILGGQNYVISGNHVFQGDSNRDGARLAGFVFTRTNVNHTFTANYVDNCHVEWTNEATASPDNSGGFSFSALSITNNVFLCSDVAPWFSFVVIKPYGTGHTLRGFTMTGNMFRSTKGTIDRVERINATFATLNLAAVRDVLVNGNMFLNVVTGSENPITLDHTQSNHASTWFVPFAGRFPFGGRAQRVSCVMNRSKIKSVANVNQFTAPWVTPERGTNGDVVEVAWEKEVSGTVTITARMDD</sequence>
<dbReference type="AlphaFoldDB" id="A0A1L9NRK4"/>
<gene>
    <name evidence="2" type="ORF">PFRI_40180</name>
</gene>
<organism evidence="2 3">
    <name type="scientific">Planktotalea frisia</name>
    <dbReference type="NCBI Taxonomy" id="696762"/>
    <lineage>
        <taxon>Bacteria</taxon>
        <taxon>Pseudomonadati</taxon>
        <taxon>Pseudomonadota</taxon>
        <taxon>Alphaproteobacteria</taxon>
        <taxon>Rhodobacterales</taxon>
        <taxon>Paracoccaceae</taxon>
        <taxon>Planktotalea</taxon>
    </lineage>
</organism>
<keyword evidence="3" id="KW-1185">Reference proteome</keyword>
<comment type="caution">
    <text evidence="2">The sequence shown here is derived from an EMBL/GenBank/DDBJ whole genome shotgun (WGS) entry which is preliminary data.</text>
</comment>